<proteinExistence type="inferred from homology"/>
<dbReference type="PANTHER" id="PTHR19305">
    <property type="entry name" value="SYNAPTOSOMAL ASSOCIATED PROTEIN"/>
    <property type="match status" value="1"/>
</dbReference>
<evidence type="ECO:0000313" key="4">
    <source>
        <dbReference type="Proteomes" id="UP000644660"/>
    </source>
</evidence>
<dbReference type="GO" id="GO:0006906">
    <property type="term" value="P:vesicle fusion"/>
    <property type="evidence" value="ECO:0007669"/>
    <property type="project" value="TreeGrafter"/>
</dbReference>
<dbReference type="GO" id="GO:0005886">
    <property type="term" value="C:plasma membrane"/>
    <property type="evidence" value="ECO:0007669"/>
    <property type="project" value="TreeGrafter"/>
</dbReference>
<organism evidence="3 4">
    <name type="scientific">Maudiozyma barnettii</name>
    <dbReference type="NCBI Taxonomy" id="61262"/>
    <lineage>
        <taxon>Eukaryota</taxon>
        <taxon>Fungi</taxon>
        <taxon>Dikarya</taxon>
        <taxon>Ascomycota</taxon>
        <taxon>Saccharomycotina</taxon>
        <taxon>Saccharomycetes</taxon>
        <taxon>Saccharomycetales</taxon>
        <taxon>Saccharomycetaceae</taxon>
        <taxon>Maudiozyma</taxon>
    </lineage>
</organism>
<dbReference type="EMBL" id="CAEFZW010000005">
    <property type="protein sequence ID" value="CAB4255080.1"/>
    <property type="molecule type" value="Genomic_DNA"/>
</dbReference>
<dbReference type="OrthoDB" id="18679at2759"/>
<comment type="similarity">
    <text evidence="1">Belongs to the SNAP-25 family.</text>
</comment>
<dbReference type="CDD" id="cd15841">
    <property type="entry name" value="SNARE_Qc"/>
    <property type="match status" value="1"/>
</dbReference>
<dbReference type="GO" id="GO:0006887">
    <property type="term" value="P:exocytosis"/>
    <property type="evidence" value="ECO:0007669"/>
    <property type="project" value="TreeGrafter"/>
</dbReference>
<gene>
    <name evidence="3" type="ORF">KABA2_05S07898</name>
</gene>
<dbReference type="GeneID" id="64858109"/>
<evidence type="ECO:0000256" key="1">
    <source>
        <dbReference type="ARBA" id="ARBA00009480"/>
    </source>
</evidence>
<name>A0A8H2VGD6_9SACH</name>
<dbReference type="PANTHER" id="PTHR19305:SF9">
    <property type="entry name" value="SYNAPTOSOMAL-ASSOCIATED PROTEIN 29"/>
    <property type="match status" value="1"/>
</dbReference>
<dbReference type="GO" id="GO:0031201">
    <property type="term" value="C:SNARE complex"/>
    <property type="evidence" value="ECO:0007669"/>
    <property type="project" value="TreeGrafter"/>
</dbReference>
<reference evidence="3 4" key="1">
    <citation type="submission" date="2020-05" db="EMBL/GenBank/DDBJ databases">
        <authorList>
            <person name="Casaregola S."/>
            <person name="Devillers H."/>
            <person name="Grondin C."/>
        </authorList>
    </citation>
    <scope>NUCLEOTIDE SEQUENCE [LARGE SCALE GENOMIC DNA]</scope>
    <source>
        <strain evidence="3 4">CLIB 1767</strain>
    </source>
</reference>
<comment type="caution">
    <text evidence="3">The sequence shown here is derived from an EMBL/GenBank/DDBJ whole genome shotgun (WGS) entry which is preliminary data.</text>
</comment>
<dbReference type="AlphaFoldDB" id="A0A8H2VGD6"/>
<evidence type="ECO:0000256" key="2">
    <source>
        <dbReference type="SAM" id="MobiDB-lite"/>
    </source>
</evidence>
<dbReference type="Proteomes" id="UP000644660">
    <property type="component" value="Unassembled WGS sequence"/>
</dbReference>
<keyword evidence="4" id="KW-1185">Reference proteome</keyword>
<feature type="region of interest" description="Disordered" evidence="2">
    <location>
        <begin position="1"/>
        <end position="21"/>
    </location>
</feature>
<evidence type="ECO:0000313" key="3">
    <source>
        <dbReference type="EMBL" id="CAB4255080.1"/>
    </source>
</evidence>
<sequence length="346" mass="39881">MRMRHSRYSEQGKIGSRRYHPSYSKIKEHVVQCGRNAKAKIHKISKSKTKDNLFVKKNENNQSFKSRFSLHAKLKKGGSIRNKSKFGDAIVGINYDKDVSTSTKENCYYDRYKNSFEDERYKMISPLGSADSSFQQLKQVCLVKNNSLQSLKNMIKMGYEAESSGTHALDVLHCQHDVLRDVDNKLDRMQAYNKRASDNIMHLRGLKPTNNMTPTFNEFENVSANALDIKDIPLKSEKRLTNYANQKNDFGDSSLPDFLNYTPRRYDVKFEFRSPEDDIDCYINKALDEVGNISRKLRYIAQETSDELDCQLNRLSYTEDSMQRVGGKLGTNSNKLESIIGKSSYF</sequence>
<dbReference type="GO" id="GO:0005484">
    <property type="term" value="F:SNAP receptor activity"/>
    <property type="evidence" value="ECO:0007669"/>
    <property type="project" value="TreeGrafter"/>
</dbReference>
<accession>A0A8H2VGD6</accession>
<dbReference type="GO" id="GO:0019905">
    <property type="term" value="F:syntaxin binding"/>
    <property type="evidence" value="ECO:0007669"/>
    <property type="project" value="TreeGrafter"/>
</dbReference>
<dbReference type="Gene3D" id="1.20.5.110">
    <property type="match status" value="2"/>
</dbReference>
<dbReference type="RefSeq" id="XP_041406924.1">
    <property type="nucleotide sequence ID" value="XM_041550990.1"/>
</dbReference>
<protein>
    <submittedName>
        <fullName evidence="3">Hypotethical protein, no similarity</fullName>
    </submittedName>
</protein>
<dbReference type="SUPFAM" id="SSF58038">
    <property type="entry name" value="SNARE fusion complex"/>
    <property type="match status" value="2"/>
</dbReference>